<evidence type="ECO:0000313" key="1">
    <source>
        <dbReference type="EMBL" id="CCD02955.1"/>
    </source>
</evidence>
<dbReference type="EMBL" id="HE577330">
    <property type="protein sequence ID" value="CCD02955.1"/>
    <property type="molecule type" value="Genomic_DNA"/>
</dbReference>
<dbReference type="AlphaFoldDB" id="A0A9P1JZU0"/>
<keyword evidence="1" id="KW-0614">Plasmid</keyword>
<reference evidence="1 2" key="1">
    <citation type="journal article" date="2011" name="PLoS Genet.">
        <title>Azospirillum genomes reveal transition of bacteria from aquatic to terrestrial environments.</title>
        <authorList>
            <person name="Wisniewski-Dye F."/>
            <person name="Borziak K."/>
            <person name="Khalsa-Moyers G."/>
            <person name="Alexandre G."/>
            <person name="Sukharnikov L.O."/>
            <person name="Wuichet K."/>
            <person name="Hurst G.B."/>
            <person name="McDonald W.H."/>
            <person name="Robertson J.S."/>
            <person name="Barbe V."/>
            <person name="Calteau A."/>
            <person name="Rouy Z."/>
            <person name="Mangenot S."/>
            <person name="Prigent-Combaret C."/>
            <person name="Normand P."/>
            <person name="Boyer M."/>
            <person name="Siguier P."/>
            <person name="Dessaux Y."/>
            <person name="Elmerich C."/>
            <person name="Condemine G."/>
            <person name="Krishnen G."/>
            <person name="Kennedy I."/>
            <person name="Paterson A.H."/>
            <person name="Gonzalez V."/>
            <person name="Mavingui P."/>
            <person name="Zhulin I.B."/>
        </authorList>
    </citation>
    <scope>NUCLEOTIDE SEQUENCE [LARGE SCALE GENOMIC DNA]</scope>
    <source>
        <strain evidence="1 2">Sp245</strain>
    </source>
</reference>
<accession>A0A9P1JZU0</accession>
<protein>
    <submittedName>
        <fullName evidence="1">Uncharacterized protein</fullName>
    </submittedName>
</protein>
<organism evidence="1 2">
    <name type="scientific">Azospirillum baldaniorum</name>
    <dbReference type="NCBI Taxonomy" id="1064539"/>
    <lineage>
        <taxon>Bacteria</taxon>
        <taxon>Pseudomonadati</taxon>
        <taxon>Pseudomonadota</taxon>
        <taxon>Alphaproteobacteria</taxon>
        <taxon>Rhodospirillales</taxon>
        <taxon>Azospirillaceae</taxon>
        <taxon>Azospirillum</taxon>
    </lineage>
</organism>
<geneLocation type="plasmid" evidence="1 2">
    <name>AZOBR_p3</name>
</geneLocation>
<proteinExistence type="predicted"/>
<name>A0A9P1JZU0_9PROT</name>
<evidence type="ECO:0000313" key="2">
    <source>
        <dbReference type="Proteomes" id="UP000007319"/>
    </source>
</evidence>
<dbReference type="Proteomes" id="UP000007319">
    <property type="component" value="Plasmid AZOBR_p3"/>
</dbReference>
<sequence length="84" mass="9239">MTPLGKRREAGMGEPDDEIAYWAVAKELADHAHTLERQAMAVSERLRRKEKVKEMDVLLLRSSAKHVAALTAILFPAGAAQGEV</sequence>
<dbReference type="KEGG" id="abs:AZOBR_p340193"/>
<gene>
    <name evidence="1" type="ORF">AZOBR_p340193</name>
</gene>
<keyword evidence="2" id="KW-1185">Reference proteome</keyword>